<dbReference type="Proteomes" id="UP000238196">
    <property type="component" value="Unassembled WGS sequence"/>
</dbReference>
<comment type="caution">
    <text evidence="1">The sequence shown here is derived from an EMBL/GenBank/DDBJ whole genome shotgun (WGS) entry which is preliminary data.</text>
</comment>
<reference evidence="1 2" key="1">
    <citation type="submission" date="2018-02" db="EMBL/GenBank/DDBJ databases">
        <title>novel marine gammaproteobacteria from coastal saline agro ecosystem.</title>
        <authorList>
            <person name="Krishnan R."/>
            <person name="Ramesh Kumar N."/>
        </authorList>
    </citation>
    <scope>NUCLEOTIDE SEQUENCE [LARGE SCALE GENOMIC DNA]</scope>
    <source>
        <strain evidence="1 2">228</strain>
    </source>
</reference>
<dbReference type="InterPro" id="IPR014710">
    <property type="entry name" value="RmlC-like_jellyroll"/>
</dbReference>
<evidence type="ECO:0000313" key="1">
    <source>
        <dbReference type="EMBL" id="PPC78053.1"/>
    </source>
</evidence>
<sequence length="109" mass="12418">MQMQNIPFVTTTWDDVERTEHPGVTGVAYWQTRNFGDIRVRMVEYTPGYLADHWCSKGHVLLCLEGELHTELDDGRTFILRAGMSYQVADQAEAHRSSTVTGARLFIVD</sequence>
<dbReference type="OrthoDB" id="9794443at2"/>
<evidence type="ECO:0008006" key="3">
    <source>
        <dbReference type="Google" id="ProtNLM"/>
    </source>
</evidence>
<dbReference type="Gene3D" id="2.60.120.10">
    <property type="entry name" value="Jelly Rolls"/>
    <property type="match status" value="1"/>
</dbReference>
<gene>
    <name evidence="1" type="ORF">C4K68_07325</name>
</gene>
<proteinExistence type="predicted"/>
<organism evidence="1 2">
    <name type="scientific">Proteobacteria bacterium 228</name>
    <dbReference type="NCBI Taxonomy" id="2083153"/>
    <lineage>
        <taxon>Bacteria</taxon>
        <taxon>Pseudomonadati</taxon>
        <taxon>Pseudomonadota</taxon>
    </lineage>
</organism>
<dbReference type="NCBIfam" id="NF038084">
    <property type="entry name" value="DHCW_cupin"/>
    <property type="match status" value="1"/>
</dbReference>
<dbReference type="EMBL" id="PRLP01000021">
    <property type="protein sequence ID" value="PPC78053.1"/>
    <property type="molecule type" value="Genomic_DNA"/>
</dbReference>
<dbReference type="AlphaFoldDB" id="A0A2S5KTK9"/>
<dbReference type="InterPro" id="IPR047713">
    <property type="entry name" value="DHCW_cupin"/>
</dbReference>
<name>A0A2S5KTK9_9PROT</name>
<accession>A0A2S5KTK9</accession>
<evidence type="ECO:0000313" key="2">
    <source>
        <dbReference type="Proteomes" id="UP000238196"/>
    </source>
</evidence>
<dbReference type="InterPro" id="IPR011051">
    <property type="entry name" value="RmlC_Cupin_sf"/>
</dbReference>
<protein>
    <recommendedName>
        <fullName evidence="3">DHCW motif cupin fold protein</fullName>
    </recommendedName>
</protein>
<dbReference type="SUPFAM" id="SSF51182">
    <property type="entry name" value="RmlC-like cupins"/>
    <property type="match status" value="1"/>
</dbReference>